<dbReference type="Gene3D" id="2.60.40.10">
    <property type="entry name" value="Immunoglobulins"/>
    <property type="match status" value="2"/>
</dbReference>
<dbReference type="InterPro" id="IPR002126">
    <property type="entry name" value="Cadherin-like_dom"/>
</dbReference>
<dbReference type="SUPFAM" id="SSF49313">
    <property type="entry name" value="Cadherin-like"/>
    <property type="match status" value="2"/>
</dbReference>
<dbReference type="InterPro" id="IPR044048">
    <property type="entry name" value="Big_12"/>
</dbReference>
<name>A0A545TSM0_9GAMM</name>
<feature type="compositionally biased region" description="Acidic residues" evidence="3">
    <location>
        <begin position="1718"/>
        <end position="1741"/>
    </location>
</feature>
<keyword evidence="2" id="KW-0406">Ion transport</keyword>
<keyword evidence="2" id="KW-0813">Transport</keyword>
<feature type="compositionally biased region" description="Acidic residues" evidence="3">
    <location>
        <begin position="2136"/>
        <end position="2146"/>
    </location>
</feature>
<dbReference type="PANTHER" id="PTHR10199:SF119">
    <property type="entry name" value="RE20510P"/>
    <property type="match status" value="1"/>
</dbReference>
<dbReference type="OrthoDB" id="6089850at2"/>
<dbReference type="SUPFAM" id="SSF56925">
    <property type="entry name" value="OMPA-like"/>
    <property type="match status" value="1"/>
</dbReference>
<reference evidence="7 8" key="1">
    <citation type="submission" date="2019-07" db="EMBL/GenBank/DDBJ databases">
        <title>Draft genome for Aliikangiella sp. M105.</title>
        <authorList>
            <person name="Wang G."/>
        </authorList>
    </citation>
    <scope>NUCLEOTIDE SEQUENCE [LARGE SCALE GENOMIC DNA]</scope>
    <source>
        <strain evidence="7 8">M105</strain>
    </source>
</reference>
<dbReference type="InterPro" id="IPR013783">
    <property type="entry name" value="Ig-like_fold"/>
</dbReference>
<dbReference type="GO" id="GO:0046930">
    <property type="term" value="C:pore complex"/>
    <property type="evidence" value="ECO:0007669"/>
    <property type="project" value="UniProtKB-KW"/>
</dbReference>
<evidence type="ECO:0000313" key="8">
    <source>
        <dbReference type="Proteomes" id="UP000315439"/>
    </source>
</evidence>
<keyword evidence="4" id="KW-0472">Membrane</keyword>
<keyword evidence="5" id="KW-0732">Signal</keyword>
<feature type="chain" id="PRO_5021895801" description="Cadherin domain-containing protein" evidence="5">
    <location>
        <begin position="30"/>
        <end position="2423"/>
    </location>
</feature>
<evidence type="ECO:0000256" key="5">
    <source>
        <dbReference type="SAM" id="SignalP"/>
    </source>
</evidence>
<dbReference type="PANTHER" id="PTHR10199">
    <property type="entry name" value="THROMBOSPONDIN"/>
    <property type="match status" value="1"/>
</dbReference>
<dbReference type="RefSeq" id="WP_142935309.1">
    <property type="nucleotide sequence ID" value="NZ_ML660174.1"/>
</dbReference>
<feature type="compositionally biased region" description="Basic and acidic residues" evidence="3">
    <location>
        <begin position="1931"/>
        <end position="1953"/>
    </location>
</feature>
<keyword evidence="4" id="KW-0812">Transmembrane</keyword>
<feature type="compositionally biased region" description="Acidic residues" evidence="3">
    <location>
        <begin position="2102"/>
        <end position="2125"/>
    </location>
</feature>
<dbReference type="InterPro" id="IPR028974">
    <property type="entry name" value="TSP_type-3_rpt"/>
</dbReference>
<dbReference type="Gene3D" id="2.40.160.20">
    <property type="match status" value="1"/>
</dbReference>
<dbReference type="Pfam" id="PF01389">
    <property type="entry name" value="OmpA_membrane"/>
    <property type="match status" value="1"/>
</dbReference>
<dbReference type="Pfam" id="PF05345">
    <property type="entry name" value="He_PIG"/>
    <property type="match status" value="2"/>
</dbReference>
<gene>
    <name evidence="7" type="ORF">FLL46_26255</name>
</gene>
<dbReference type="InterPro" id="IPR000498">
    <property type="entry name" value="OmpA-like_TM_dom"/>
</dbReference>
<evidence type="ECO:0000259" key="6">
    <source>
        <dbReference type="PROSITE" id="PS50268"/>
    </source>
</evidence>
<dbReference type="InterPro" id="IPR006644">
    <property type="entry name" value="Cadg"/>
</dbReference>
<dbReference type="GO" id="GO:0015288">
    <property type="term" value="F:porin activity"/>
    <property type="evidence" value="ECO:0007669"/>
    <property type="project" value="UniProtKB-KW"/>
</dbReference>
<feature type="compositionally biased region" description="Acidic residues" evidence="3">
    <location>
        <begin position="1641"/>
        <end position="1690"/>
    </location>
</feature>
<dbReference type="Pfam" id="PF17963">
    <property type="entry name" value="Big_9"/>
    <property type="match status" value="1"/>
</dbReference>
<feature type="compositionally biased region" description="Polar residues" evidence="3">
    <location>
        <begin position="1631"/>
        <end position="1640"/>
    </location>
</feature>
<keyword evidence="2" id="KW-0626">Porin</keyword>
<dbReference type="PROSITE" id="PS50268">
    <property type="entry name" value="CADHERIN_2"/>
    <property type="match status" value="2"/>
</dbReference>
<evidence type="ECO:0000256" key="1">
    <source>
        <dbReference type="ARBA" id="ARBA00005710"/>
    </source>
</evidence>
<dbReference type="GO" id="GO:0009279">
    <property type="term" value="C:cell outer membrane"/>
    <property type="evidence" value="ECO:0007669"/>
    <property type="project" value="InterPro"/>
</dbReference>
<dbReference type="SMART" id="SM00736">
    <property type="entry name" value="CADG"/>
    <property type="match status" value="2"/>
</dbReference>
<feature type="compositionally biased region" description="Acidic residues" evidence="3">
    <location>
        <begin position="1749"/>
        <end position="1759"/>
    </location>
</feature>
<feature type="compositionally biased region" description="Acidic residues" evidence="3">
    <location>
        <begin position="1972"/>
        <end position="1998"/>
    </location>
</feature>
<dbReference type="GO" id="GO:0007156">
    <property type="term" value="P:homophilic cell adhesion via plasma membrane adhesion molecules"/>
    <property type="evidence" value="ECO:0007669"/>
    <property type="project" value="InterPro"/>
</dbReference>
<evidence type="ECO:0000256" key="3">
    <source>
        <dbReference type="SAM" id="MobiDB-lite"/>
    </source>
</evidence>
<evidence type="ECO:0000313" key="7">
    <source>
        <dbReference type="EMBL" id="TQV80224.1"/>
    </source>
</evidence>
<dbReference type="InterPro" id="IPR057693">
    <property type="entry name" value="DUF7933"/>
</dbReference>
<dbReference type="InterPro" id="IPR011250">
    <property type="entry name" value="OMP/PagP_B-barrel"/>
</dbReference>
<comment type="caution">
    <text evidence="7">The sequence shown here is derived from an EMBL/GenBank/DDBJ whole genome shotgun (WGS) entry which is preliminary data.</text>
</comment>
<feature type="compositionally biased region" description="Acidic residues" evidence="3">
    <location>
        <begin position="2033"/>
        <end position="2052"/>
    </location>
</feature>
<dbReference type="EMBL" id="VIKS01000018">
    <property type="protein sequence ID" value="TQV80224.1"/>
    <property type="molecule type" value="Genomic_DNA"/>
</dbReference>
<feature type="compositionally biased region" description="Basic and acidic residues" evidence="3">
    <location>
        <begin position="2068"/>
        <end position="2080"/>
    </location>
</feature>
<feature type="region of interest" description="Disordered" evidence="3">
    <location>
        <begin position="1931"/>
        <end position="2170"/>
    </location>
</feature>
<feature type="compositionally biased region" description="Basic and acidic residues" evidence="3">
    <location>
        <begin position="1787"/>
        <end position="1796"/>
    </location>
</feature>
<dbReference type="InterPro" id="IPR015919">
    <property type="entry name" value="Cadherin-like_sf"/>
</dbReference>
<dbReference type="Gene3D" id="4.10.1080.10">
    <property type="entry name" value="TSP type-3 repeat"/>
    <property type="match status" value="2"/>
</dbReference>
<organism evidence="7 8">
    <name type="scientific">Aliikangiella coralliicola</name>
    <dbReference type="NCBI Taxonomy" id="2592383"/>
    <lineage>
        <taxon>Bacteria</taxon>
        <taxon>Pseudomonadati</taxon>
        <taxon>Pseudomonadota</taxon>
        <taxon>Gammaproteobacteria</taxon>
        <taxon>Oceanospirillales</taxon>
        <taxon>Pleioneaceae</taxon>
        <taxon>Aliikangiella</taxon>
    </lineage>
</organism>
<protein>
    <recommendedName>
        <fullName evidence="6">Cadherin domain-containing protein</fullName>
    </recommendedName>
</protein>
<feature type="compositionally biased region" description="Low complexity" evidence="3">
    <location>
        <begin position="2084"/>
        <end position="2099"/>
    </location>
</feature>
<feature type="signal peptide" evidence="5">
    <location>
        <begin position="1"/>
        <end position="29"/>
    </location>
</feature>
<keyword evidence="4" id="KW-1133">Transmembrane helix</keyword>
<feature type="region of interest" description="Disordered" evidence="3">
    <location>
        <begin position="1631"/>
        <end position="1801"/>
    </location>
</feature>
<feature type="transmembrane region" description="Helical" evidence="4">
    <location>
        <begin position="2214"/>
        <end position="2234"/>
    </location>
</feature>
<proteinExistence type="inferred from homology"/>
<evidence type="ECO:0000256" key="2">
    <source>
        <dbReference type="ARBA" id="ARBA00023114"/>
    </source>
</evidence>
<evidence type="ECO:0000256" key="4">
    <source>
        <dbReference type="SAM" id="Phobius"/>
    </source>
</evidence>
<dbReference type="GO" id="GO:0005509">
    <property type="term" value="F:calcium ion binding"/>
    <property type="evidence" value="ECO:0007669"/>
    <property type="project" value="InterPro"/>
</dbReference>
<sequence>MPLANLVTNFKIGCVVFVIFCLHIGSARAAPPTFNATVTPSTVGPGSTATVTFTITNVDATPVTSAGFTNTLPAGLVHGTPSDVTTTCANGALTAADGGTTLTFSGYDLAGSSSCTVTIDVLASTTAGVYTILTGDLTSSEGNSGSATANLTVVTNRPGYTMSFSPTSINRGAISTLTQTFDNTQNGARVGDLSSTVDLPLGLVIADEPNATSDCGSANAPVTITANAGASSVVFNADGSTFFPGFEALSAGASCTVTVDVKSTGVGTFTAVETDALADFNSMGGAKAAIVSTQAFALMEFEDNPTTPGATTNLKVTLTNFDRSGTATNIAFTDDLDAALSGLVATSLPAEPCGIGSSLSGTSTISLTGGSLAPEASCTFSVPVQIPAGAAASSNTNTTSTFTYDLDGSGVIKPAVSHNLTITQAPTISLSVTPDPVIVGNNITASFAINNIDTVQAATDIAFTSELTAFLPFPVTIPSFPTNPCGTGSSISLATPDIDTQVLSLTGGNLAAGASCNFNVDITVPSTMSPGNYTMTTEKISATINSATVTGGTTSDSFQIISAPTLSIEFDNTTLIPGGSNTATFTLSNNPNSPTDATTVAFTVDLDAALTGLTTTGFSSNTCAGSILSGTSIIDFSNGALAAGTSCSFNATLQLPGGGVSSNVNVTSSVINATVDGNAVTSPAVTSSFDVVTLTASMVVSDNDGDADNNVQPGSTTATIDFSFTNNSTLDQSAIGFGLDLNSALSGLVSSSGTLNNICGAGSSISGTNSLSFTNGQLSAGGSCNFSVTLTVPGAATDGDYTLLSNALSFTENSTLYALNPLTTNFNIETDTAPSIFSITSSVSPLTGVAPIPMEIVFSEDVEGFVDTDITVTNGTASNLVQVTADRYTFDITSPVDGTTIDVQLLAGVVEEAGAGTQTNTASSVFSIGYDTSALPTGIVTVPANVQVNTGPTTATVTYSNATIHSLTNDKVNLITTGTASTANFVDNNTPNPDITVINGTTATPTIQISNIVGDGTIAVGIDPLTARNNVGDVQAIADSTNSISVDNTAPTVAITSGVSDPTNSAFTINIDFTNPATSGPDTSITGFTSSDVILSNANISGFTGSGSSYSATITPTNNGNVTVDISSAVAFDDHGNGNVAAPQFSVTYDIEAPNGYAVAIDTPQPFINASNDTAFQFSYSGAEITSQYSYTITDGVNTSTPVTGTITTASGSFTGIDVSSFNEGTLTLSFTLTDVAGNTGGASTDTIIKQYNDAPVITEGATTNVVMSEDSTPTPFSLTLNATDPENETITWSVSSAASNGVASTSGDGTSKVINYTPNANFNGADSFTVEITDSNALDPLTDSIVVNVQVNPENDAPVFDSTSVNAVLEDAVYVYNIVTSDIDVGDNLAITATTIPSWLSLTSGANGTAVLTGTPLNEHVGNNSVTLVVTDDSGAANNSATQSFTIVVGNTNDAPTFDSTAITTGTEDANYIYNVTGSDVDLGDSISFSASVLPAWLSLTDNGNGTATLTGTPLNANVGNNNVTLVVTDSNSATDTQSFVIDVVNTNDLPTGLPVVTGTLLRNETLSVDTSLMSDDDGFGPFSYQWRRSGVNVTGATNSTYVLGEDDVWQTFSVIVSYTDLRGTNESLVSAESGTVSDLDSDGDGIFDLEEGTGDSDGDGIPDYLDEDSDNDGIPDSEEGNGDSDTDGIPDYLDTSLDEDGDGIPDALEGGANIDTDGDGTVDAFDSDSDNDGITDLEESGASGVDTDGDGIDDTFDVDATGGTDANGDGIDDNVALLDSDGDGIPDHLDRDSDNDSVPDALENRVGLQLKLSTETYKNTQMAVSDTDGDGVMDYLDPDSDEDGISDLAEAATSIIDSDMDQIIDEFDVDFTGGLDVDLDGVDDAAMLQNSDNDLTPDMFDLDADNDGHNDVTEAGLTDADLNALVDSAAERTDTPRDTDADGLADYRDLDSDNDGSFDIETSGAATLDLDGDGQVDDASADADGDGIIDALDDEPNQFGTSRDRDLDGVPSSVDRDDDGDGISDLVEGNQDSDGDGIIDSLDSDSDNDGLADMYEADRPMPSGNDVDRDGIDDRYDVDFTGGNDANADGVDDAFVNTDSDSDGTADYLDNDSDNDSISDSEEQLTVTLSGNDTDMDGLDDAVDVDSTNGTDSNGDGQDDSTISGDDIDGDGVLAFRDSDTDGDGISDINENGDFNGDGVNDRLQAVVEVRATSGGGSMGVVIILFLLLALAHRKKFTRKLVILFCAGSAFSAQAFENCDSDTGETCWYAELGVGRSHFDPVTENTSWDVSRDADTAYKFAVGFDFQNDWFAEFGYSRLGKAKLVSQNPAFSNNGFINYNATEAALGYRLKPSTGNYSFYFKAGLVALETNSNFIADDDDDATLLGFGFYWDKKDGRSLKLGFDQYGEDTYLVSLSLQNYF</sequence>
<dbReference type="Pfam" id="PF19078">
    <property type="entry name" value="Big_12"/>
    <property type="match status" value="2"/>
</dbReference>
<dbReference type="SUPFAM" id="SSF103647">
    <property type="entry name" value="TSP type-3 repeat"/>
    <property type="match status" value="5"/>
</dbReference>
<accession>A0A545TSM0</accession>
<feature type="compositionally biased region" description="Low complexity" evidence="3">
    <location>
        <begin position="1760"/>
        <end position="1771"/>
    </location>
</feature>
<dbReference type="Gene3D" id="2.60.40.2700">
    <property type="match status" value="1"/>
</dbReference>
<dbReference type="Proteomes" id="UP000315439">
    <property type="component" value="Unassembled WGS sequence"/>
</dbReference>
<feature type="domain" description="Cadherin" evidence="6">
    <location>
        <begin position="1260"/>
        <end position="1361"/>
    </location>
</feature>
<comment type="similarity">
    <text evidence="1">Belongs to the outer membrane OOP (TC 1.B.6) superfamily. OmpA family.</text>
</comment>
<dbReference type="Pfam" id="PF25564">
    <property type="entry name" value="DUF7933"/>
    <property type="match status" value="5"/>
</dbReference>
<feature type="domain" description="Cadherin" evidence="6">
    <location>
        <begin position="1362"/>
        <end position="1459"/>
    </location>
</feature>
<keyword evidence="8" id="KW-1185">Reference proteome</keyword>